<proteinExistence type="predicted"/>
<protein>
    <submittedName>
        <fullName evidence="2">Gt2</fullName>
    </submittedName>
</protein>
<sequence>MMKKKVLILQPVIPNYRLDFFDKLYNDESIDLKIKASNEDMIGVKTCSEAKEREYIELIGNFMSFFNLFFWQRGLRLKSILWADVVVISGNPRLLNHVLFLFFCKITKRKVVWWGQGWTAGSHGLNAKIRRQLMRFADALVLYTENEAMEFSNHKLAIGLNNGLNTKKIRKELSTVISQRDENSDVIHLCFIGRLTQKSKLDILLSSLRDVDRKVKLSIIGDGILRSQLEKFAHDNLKLKNNIDIQFYGAIYNEHDIGEITQVSDAFIYPGAVGLSLIHAYCHGLPALVHGDSNNHMPEYAAFKLGINGLNIPQKSKDLSKFINSIDLLQLRNMRDAAINTVINTFNTDDMAKRFVSIIKKD</sequence>
<dbReference type="InterPro" id="IPR050194">
    <property type="entry name" value="Glycosyltransferase_grp1"/>
</dbReference>
<dbReference type="InterPro" id="IPR001296">
    <property type="entry name" value="Glyco_trans_1"/>
</dbReference>
<reference evidence="2" key="1">
    <citation type="journal article" date="2017" name="PLoS ONE">
        <title>Genetic diversity of the O antigens of Proteus species and the development of a suspension array for molecular serotyping.</title>
        <authorList>
            <person name="Yu X."/>
            <person name="Torzewska A."/>
            <person name="Zhang X."/>
            <person name="Yin Z."/>
            <person name="Drzewiecka D."/>
            <person name="Cao H."/>
            <person name="Liu B."/>
            <person name="Knirel Y.A."/>
            <person name="Rozalski A."/>
            <person name="Wang L."/>
        </authorList>
    </citation>
    <scope>NUCLEOTIDE SEQUENCE</scope>
    <source>
        <strain evidence="2">PrK 17/57</strain>
    </source>
</reference>
<dbReference type="Gene3D" id="3.40.50.2000">
    <property type="entry name" value="Glycogen Phosphorylase B"/>
    <property type="match status" value="2"/>
</dbReference>
<accession>A0A385JM18</accession>
<dbReference type="Pfam" id="PF00534">
    <property type="entry name" value="Glycos_transf_1"/>
    <property type="match status" value="1"/>
</dbReference>
<dbReference type="AlphaFoldDB" id="A0A385JM18"/>
<dbReference type="SUPFAM" id="SSF53756">
    <property type="entry name" value="UDP-Glycosyltransferase/glycogen phosphorylase"/>
    <property type="match status" value="1"/>
</dbReference>
<dbReference type="EMBL" id="KY710689">
    <property type="protein sequence ID" value="AXY99384.1"/>
    <property type="molecule type" value="Genomic_DNA"/>
</dbReference>
<evidence type="ECO:0000313" key="2">
    <source>
        <dbReference type="EMBL" id="AXY99384.1"/>
    </source>
</evidence>
<name>A0A385JM18_PROVU</name>
<evidence type="ECO:0000259" key="1">
    <source>
        <dbReference type="Pfam" id="PF00534"/>
    </source>
</evidence>
<dbReference type="GO" id="GO:0016757">
    <property type="term" value="F:glycosyltransferase activity"/>
    <property type="evidence" value="ECO:0007669"/>
    <property type="project" value="InterPro"/>
</dbReference>
<dbReference type="PANTHER" id="PTHR45947">
    <property type="entry name" value="SULFOQUINOVOSYL TRANSFERASE SQD2"/>
    <property type="match status" value="1"/>
</dbReference>
<organism evidence="2">
    <name type="scientific">Proteus vulgaris</name>
    <dbReference type="NCBI Taxonomy" id="585"/>
    <lineage>
        <taxon>Bacteria</taxon>
        <taxon>Pseudomonadati</taxon>
        <taxon>Pseudomonadota</taxon>
        <taxon>Gammaproteobacteria</taxon>
        <taxon>Enterobacterales</taxon>
        <taxon>Morganellaceae</taxon>
        <taxon>Proteus</taxon>
    </lineage>
</organism>
<dbReference type="PANTHER" id="PTHR45947:SF3">
    <property type="entry name" value="SULFOQUINOVOSYL TRANSFERASE SQD2"/>
    <property type="match status" value="1"/>
</dbReference>
<feature type="domain" description="Glycosyl transferase family 1" evidence="1">
    <location>
        <begin position="181"/>
        <end position="326"/>
    </location>
</feature>